<evidence type="ECO:0000313" key="2">
    <source>
        <dbReference type="Proteomes" id="UP000095285"/>
    </source>
</evidence>
<keyword evidence="2" id="KW-1185">Reference proteome</keyword>
<proteinExistence type="predicted"/>
<feature type="region of interest" description="Disordered" evidence="1">
    <location>
        <begin position="1"/>
        <end position="56"/>
    </location>
</feature>
<protein>
    <submittedName>
        <fullName evidence="3">DUF4456 domain-containing protein</fullName>
    </submittedName>
</protein>
<dbReference type="InterPro" id="IPR005312">
    <property type="entry name" value="DUF1759"/>
</dbReference>
<dbReference type="AlphaFoldDB" id="A0A1I7W370"/>
<evidence type="ECO:0000256" key="1">
    <source>
        <dbReference type="SAM" id="MobiDB-lite"/>
    </source>
</evidence>
<dbReference type="Pfam" id="PF03564">
    <property type="entry name" value="DUF1759"/>
    <property type="match status" value="1"/>
</dbReference>
<reference evidence="2" key="1">
    <citation type="submission" date="2012-04" db="EMBL/GenBank/DDBJ databases">
        <title>The Genome Sequence of Loa loa.</title>
        <authorList>
            <consortium name="The Broad Institute Genome Sequencing Platform"/>
            <consortium name="Broad Institute Genome Sequencing Center for Infectious Disease"/>
            <person name="Nutman T.B."/>
            <person name="Fink D.L."/>
            <person name="Russ C."/>
            <person name="Young S."/>
            <person name="Zeng Q."/>
            <person name="Gargeya S."/>
            <person name="Alvarado L."/>
            <person name="Berlin A."/>
            <person name="Chapman S.B."/>
            <person name="Chen Z."/>
            <person name="Freedman E."/>
            <person name="Gellesch M."/>
            <person name="Goldberg J."/>
            <person name="Griggs A."/>
            <person name="Gujja S."/>
            <person name="Heilman E.R."/>
            <person name="Heiman D."/>
            <person name="Howarth C."/>
            <person name="Mehta T."/>
            <person name="Neiman D."/>
            <person name="Pearson M."/>
            <person name="Roberts A."/>
            <person name="Saif S."/>
            <person name="Shea T."/>
            <person name="Shenoy N."/>
            <person name="Sisk P."/>
            <person name="Stolte C."/>
            <person name="Sykes S."/>
            <person name="White J."/>
            <person name="Yandava C."/>
            <person name="Haas B."/>
            <person name="Henn M.R."/>
            <person name="Nusbaum C."/>
            <person name="Birren B."/>
        </authorList>
    </citation>
    <scope>NUCLEOTIDE SEQUENCE [LARGE SCALE GENOMIC DNA]</scope>
</reference>
<name>A0A1I7W370_LOALO</name>
<feature type="compositionally biased region" description="Polar residues" evidence="1">
    <location>
        <begin position="11"/>
        <end position="20"/>
    </location>
</feature>
<evidence type="ECO:0000313" key="3">
    <source>
        <dbReference type="WBParaSite" id="EN70_9180"/>
    </source>
</evidence>
<organism evidence="2 3">
    <name type="scientific">Loa loa</name>
    <name type="common">Eye worm</name>
    <name type="synonym">Filaria loa</name>
    <dbReference type="NCBI Taxonomy" id="7209"/>
    <lineage>
        <taxon>Eukaryota</taxon>
        <taxon>Metazoa</taxon>
        <taxon>Ecdysozoa</taxon>
        <taxon>Nematoda</taxon>
        <taxon>Chromadorea</taxon>
        <taxon>Rhabditida</taxon>
        <taxon>Spirurina</taxon>
        <taxon>Spiruromorpha</taxon>
        <taxon>Filarioidea</taxon>
        <taxon>Onchocercidae</taxon>
        <taxon>Loa</taxon>
    </lineage>
</organism>
<accession>A0A1I7W370</accession>
<dbReference type="WBParaSite" id="EN70_9180">
    <property type="protein sequence ID" value="EN70_9180"/>
    <property type="gene ID" value="EN70_9180"/>
</dbReference>
<reference evidence="3" key="2">
    <citation type="submission" date="2016-11" db="UniProtKB">
        <authorList>
            <consortium name="WormBaseParasite"/>
        </authorList>
    </citation>
    <scope>IDENTIFICATION</scope>
</reference>
<sequence length="343" mass="39927">LLSRTRKNLRQYWSSQPDSNQRPKDKSRKKGEELSLFRSTQNKTEGESTHSKSMKKKDRKSISYLIRMNLNKLASEVKLVLEKAEDICTEETLEESNEECKSKSISLERKRKLMIGHLKIIEEIIPKVSALEKEWKEALHSVEIKDEDYEFDLYESYLNSEECLFSSCHKMHYVRTLLTEEIGQINLLCEKEEGNERAEVKSSVRENEGKLTELIEKLVTTSKPPEIKTVEFDGNPKLWGLFITQFEEAIDRREDMTATRKFAHLLGCLKGEALEHISDLAVSEENYALAMKNLKERYGINKEESWNYIRERNVVVLLRELLNILSQLKELGENLETNHCGPP</sequence>
<dbReference type="Proteomes" id="UP000095285">
    <property type="component" value="Unassembled WGS sequence"/>
</dbReference>